<dbReference type="NCBIfam" id="NF012211">
    <property type="entry name" value="tand_rpt_95"/>
    <property type="match status" value="1"/>
</dbReference>
<dbReference type="PANTHER" id="PTHR24025">
    <property type="entry name" value="DESMOGLEIN FAMILY MEMBER"/>
    <property type="match status" value="1"/>
</dbReference>
<feature type="region of interest" description="Disordered" evidence="8">
    <location>
        <begin position="586"/>
        <end position="606"/>
    </location>
</feature>
<dbReference type="PROSITE" id="PS50268">
    <property type="entry name" value="CADHERIN_2"/>
    <property type="match status" value="1"/>
</dbReference>
<feature type="compositionally biased region" description="Low complexity" evidence="8">
    <location>
        <begin position="2395"/>
        <end position="2421"/>
    </location>
</feature>
<evidence type="ECO:0000256" key="2">
    <source>
        <dbReference type="ARBA" id="ARBA00022692"/>
    </source>
</evidence>
<keyword evidence="6" id="KW-1133">Transmembrane helix</keyword>
<dbReference type="CDD" id="cd11304">
    <property type="entry name" value="Cadherin_repeat"/>
    <property type="match status" value="1"/>
</dbReference>
<keyword evidence="5" id="KW-0130">Cell adhesion</keyword>
<dbReference type="Pfam" id="PF14252">
    <property type="entry name" value="DUF4347"/>
    <property type="match status" value="1"/>
</dbReference>
<keyword evidence="2" id="KW-0812">Transmembrane</keyword>
<dbReference type="InterPro" id="IPR050971">
    <property type="entry name" value="Cadherin-domain_protein"/>
</dbReference>
<evidence type="ECO:0000256" key="8">
    <source>
        <dbReference type="SAM" id="MobiDB-lite"/>
    </source>
</evidence>
<evidence type="ECO:0000259" key="9">
    <source>
        <dbReference type="PROSITE" id="PS50268"/>
    </source>
</evidence>
<dbReference type="InterPro" id="IPR002126">
    <property type="entry name" value="Cadherin-like_dom"/>
</dbReference>
<dbReference type="Pfam" id="PF17803">
    <property type="entry name" value="Cadherin_4"/>
    <property type="match status" value="10"/>
</dbReference>
<dbReference type="InterPro" id="IPR015919">
    <property type="entry name" value="Cadherin-like_sf"/>
</dbReference>
<accession>A0A2N3KYL9</accession>
<keyword evidence="3" id="KW-0677">Repeat</keyword>
<dbReference type="PANTHER" id="PTHR24025:SF31">
    <property type="entry name" value="NEURAL-CADHERIN"/>
    <property type="match status" value="1"/>
</dbReference>
<evidence type="ECO:0000313" key="10">
    <source>
        <dbReference type="EMBL" id="PKR55651.1"/>
    </source>
</evidence>
<feature type="region of interest" description="Disordered" evidence="8">
    <location>
        <begin position="2378"/>
        <end position="2421"/>
    </location>
</feature>
<comment type="subcellular location">
    <subcellularLocation>
        <location evidence="1">Membrane</location>
    </subcellularLocation>
</comment>
<dbReference type="SMART" id="SM00112">
    <property type="entry name" value="CA"/>
    <property type="match status" value="1"/>
</dbReference>
<gene>
    <name evidence="10" type="ORF">COO20_00005</name>
</gene>
<evidence type="ECO:0000256" key="4">
    <source>
        <dbReference type="ARBA" id="ARBA00022837"/>
    </source>
</evidence>
<dbReference type="EMBL" id="NWTK01000001">
    <property type="protein sequence ID" value="PKR55651.1"/>
    <property type="molecule type" value="Genomic_DNA"/>
</dbReference>
<reference evidence="10 11" key="1">
    <citation type="submission" date="2017-09" db="EMBL/GenBank/DDBJ databases">
        <title>Biodiversity and function of Thalassospira species in the particle-attached aromatic-hydrocarbon-degrading consortia from the surface seawater of the South China Sea.</title>
        <authorList>
            <person name="Dong C."/>
            <person name="Liu R."/>
            <person name="Shao Z."/>
        </authorList>
    </citation>
    <scope>NUCLEOTIDE SEQUENCE [LARGE SCALE GENOMIC DNA]</scope>
    <source>
        <strain evidence="10 11">CSC1P2</strain>
    </source>
</reference>
<dbReference type="OrthoDB" id="9816366at2"/>
<keyword evidence="7" id="KW-0472">Membrane</keyword>
<dbReference type="GO" id="GO:0016020">
    <property type="term" value="C:membrane"/>
    <property type="evidence" value="ECO:0007669"/>
    <property type="project" value="UniProtKB-SubCell"/>
</dbReference>
<comment type="caution">
    <text evidence="10">The sequence shown here is derived from an EMBL/GenBank/DDBJ whole genome shotgun (WGS) entry which is preliminary data.</text>
</comment>
<dbReference type="InterPro" id="IPR040853">
    <property type="entry name" value="RapA2_cadherin-like"/>
</dbReference>
<dbReference type="Gene3D" id="2.60.40.60">
    <property type="entry name" value="Cadherins"/>
    <property type="match status" value="1"/>
</dbReference>
<feature type="region of interest" description="Disordered" evidence="8">
    <location>
        <begin position="2507"/>
        <end position="2540"/>
    </location>
</feature>
<organism evidence="10 11">
    <name type="scientific">Thalassospira marina</name>
    <dbReference type="NCBI Taxonomy" id="2048283"/>
    <lineage>
        <taxon>Bacteria</taxon>
        <taxon>Pseudomonadati</taxon>
        <taxon>Pseudomonadota</taxon>
        <taxon>Alphaproteobacteria</taxon>
        <taxon>Rhodospirillales</taxon>
        <taxon>Thalassospiraceae</taxon>
        <taxon>Thalassospira</taxon>
    </lineage>
</organism>
<feature type="compositionally biased region" description="Polar residues" evidence="8">
    <location>
        <begin position="2323"/>
        <end position="2334"/>
    </location>
</feature>
<protein>
    <recommendedName>
        <fullName evidence="9">Cadherin domain-containing protein</fullName>
    </recommendedName>
</protein>
<evidence type="ECO:0000256" key="5">
    <source>
        <dbReference type="ARBA" id="ARBA00022889"/>
    </source>
</evidence>
<evidence type="ECO:0000256" key="7">
    <source>
        <dbReference type="ARBA" id="ARBA00023136"/>
    </source>
</evidence>
<feature type="compositionally biased region" description="Pro residues" evidence="8">
    <location>
        <begin position="2289"/>
        <end position="2308"/>
    </location>
</feature>
<evidence type="ECO:0000313" key="11">
    <source>
        <dbReference type="Proteomes" id="UP000233597"/>
    </source>
</evidence>
<sequence length="2600" mass="270081">MPMYMFRVVCVGVAMAHRFFSSRLISELEPRVMFDGAGAIVADTVLGDADSTAVDQHVQDTQDATAASDAFNSQGAQLATGSPVDGASVDSAADAGTTDASAALDSASISDIAITDLGGVDASVALTPREVVIYDPAIDGLDDLLSQLDGNTLVFALDSGEDALSQIARIMSEVGSVSGLHIVSHGDDGAIELGGKTITTETLLGSSDVLASWQTSMTADADILLYGCEVGDGVAGQAFLHTFSALTGADVAASDDVTGLAALGGDWDLEVHVGAIETSVLAPLSGYQGVLTTAMSAASTNFAEVLKGASFDPGQDTQATAAVDLVGDASNAMLYIKYDDNGTTGTTSDDEIYFRLRTDHSADKSQGFSGYAWMGMDVDGDGDLDAFLMAFGTSQGFSINVYSAGTGANNSPSTTSLDSQNPVAIVTKEAVSVDATGSVLNHSSSASSYFGRVADIDSGANGNIDNDGDTDYFLTFKVNADNFFSKVNTLKVTGGGGALISSINGNTGINKDTNLRFVVATAQQANSLNGDMGGINDGTADKTATYSSLGMFVTGSLGNPETLSTGTGTGTAPTITVGDLSFTEGNSATQIDTGASASDSNGDTDWDTNSKMEVQLTSNAENTDQLAIATNGNFTISGGNLSHNGTVIGTVSETSGTANDGIVTGSDKLTINFNSNATNAIVQELARSITFFNSSENPLALARIATFTLTDKGGLTGSDTSTISVTPVNDAPTASNNTVTTAEDTPKVFAAADFNFSDVDGNSLASVQITTLETKGSLQYNSGGTWVDVTLNQIITKADIDAGKLRFSPLANDSGTSYTSFDFKVSDGTVYSVSAYTMTVDVTPVNDAPTAANNTVTTNEDTAKVFTASEFNFADVDGDSLAKIQITTLETNGTLQYQSGGNWIDVTLNQEISKADIDLGNLRFMPAANANGSSYDSFGFKVSDGSVYSSSAYTMTVDVTAVNDAPTAANNTVTTNEDTAKVFTASEFNFADVDGDSLAKIQITTLETNGTLQYQLGGNWIDVTLNQEISKADIDLGNLRFMPAANANGSSYDSFGFKVSDGSVYSSSAYTMTVDVTAVNDAPTAANNTVTTNEDTAKVFTASEFNFADVDGDSLAKIQITTLETNGTLQYQSGGNWIDVTLNQEISKADIDNGNLRFMPAANANGTGYDSFEFKVSDGTDYSASAYTMTVDVTPVNDVPAGADNTVTTAINTPKVFASSDITFNDVESTDYSKIQITALETSGTLQYFNGTSWVDVTLNQEFTKADIDNGNLRFVPANNASGPGYDSFEFKVSDGTAYSSNPYTMTIDVTGSIAPTISVADLSFTEGDGATAIDGSATASDSDGDSDWDASAKLEVQLTANAQSSDSLSIATNGNFSISGSNLLYNSTIIGTIEENSGTANDGVVSAGDKLTINFTSNATNAIVQELTRSITFNNSSENPDTSARTATFTLTDKTGSSGSDTATITVAAVNDAPTAANNTVTTNEDTAKVFAASEFNFTDVDNDPLAKVQITTLETKGSLQYFNGTSWVDVTLNQEISKADIDNGNLRFTPAANANGSSYDSFGFKVSDGNAYSSSAYTMTVDVTAVNDAPAAANNTVTTNEDTAKVFAASEFNFTDVDNDPLAKVQITTLETKGSLQYFNGTSWVDVTLNQEISKADIDNGNLRFTPAANANGSSYDSFGFKVSDGSVYSTSAYTMTVDVTPVNDAPTAANNTVTTNEDTAKVFAASEFNFADVDNDPLAKVQITTLETKGSLQYFNGTSWVDVTLNQEISKADIDNGNLRFTPAANANGSSYDSFGFKVSDGNAYSSSAYTMTVDVTAVNDAPTAANNTVTTNEDTAKVFTAGEFNFADVDNDPLAKVQITTLETKGSLQYFNGTSWGDVTLNQEISKADIDNGNLRFTPAANANGSSYDSFGFKVSDGSVYSSSAYTMTVDVTAVNDAPTAANNTVTTNEDTAKVFTAGEFNFADVDNDPLAKVQITTLETKGSLQYFNGTSWGDVTLNQEISKADIDNGNLRFTPAANANGSSYDSFGFKVSDGSVYSTSAYTMTVDVTAVNDAPTAADKTLSTTYEKPVVIQTSDLGYGDTEGSALTKIRITTLEAAGQLQYYNGTSWVDVTLNQEISKADLDAGNLRFSPAQGGSGNAYANFKFQVHDGTDYSATPNTITFNVGPNTAPAVTSNGGGSTATISVPENQTAVTTVTATDTENQNLTYSISGGEDGAKFSINPATGALVFKAAPDYENPTDIGANNTYIVEVSVSDGNGGVTKQLITVNVTDVPETVYIPPVTPTPAPVPTPAPAPAPTPAPAPVIATPPAQTPLTPEPTNQQQGPVNDPTIITTGNGPGFSTVVFTGQGTSQQTVQNIAISVSSVVSTTTTATTSSSTTQGENAQNGQTGPNGPNAQGANGQGNQTGQNATTNAPGERNLAIQSYVISAKDNSGAGRIEVSVEEGLPSWMQIQTDGATGTLILRGERPEGDNSTYQVKVKLKRVDGEEVEVIITVEPVVEEGQGSDANAPKAPDGPGLAPAPGATGGANNAIQPGDQASLDWIEQLLASLDNQDTDGTHVPADAPDLAAKSGFADQMAEIRIARDVWQARLMQG</sequence>
<evidence type="ECO:0000256" key="6">
    <source>
        <dbReference type="ARBA" id="ARBA00022989"/>
    </source>
</evidence>
<dbReference type="GO" id="GO:0005911">
    <property type="term" value="C:cell-cell junction"/>
    <property type="evidence" value="ECO:0007669"/>
    <property type="project" value="TreeGrafter"/>
</dbReference>
<keyword evidence="4" id="KW-0106">Calcium</keyword>
<name>A0A2N3KYL9_9PROT</name>
<dbReference type="Pfam" id="PF00028">
    <property type="entry name" value="Cadherin"/>
    <property type="match status" value="1"/>
</dbReference>
<feature type="compositionally biased region" description="Low complexity" evidence="8">
    <location>
        <begin position="2515"/>
        <end position="2529"/>
    </location>
</feature>
<feature type="region of interest" description="Disordered" evidence="8">
    <location>
        <begin position="2289"/>
        <end position="2334"/>
    </location>
</feature>
<dbReference type="InterPro" id="IPR025592">
    <property type="entry name" value="DUF4347"/>
</dbReference>
<dbReference type="Proteomes" id="UP000233597">
    <property type="component" value="Unassembled WGS sequence"/>
</dbReference>
<evidence type="ECO:0000256" key="1">
    <source>
        <dbReference type="ARBA" id="ARBA00004370"/>
    </source>
</evidence>
<feature type="compositionally biased region" description="Low complexity" evidence="8">
    <location>
        <begin position="2309"/>
        <end position="2319"/>
    </location>
</feature>
<feature type="domain" description="Cadherin" evidence="9">
    <location>
        <begin position="2183"/>
        <end position="2288"/>
    </location>
</feature>
<dbReference type="GO" id="GO:0007156">
    <property type="term" value="P:homophilic cell adhesion via plasma membrane adhesion molecules"/>
    <property type="evidence" value="ECO:0007669"/>
    <property type="project" value="InterPro"/>
</dbReference>
<proteinExistence type="predicted"/>
<evidence type="ECO:0000256" key="3">
    <source>
        <dbReference type="ARBA" id="ARBA00022737"/>
    </source>
</evidence>
<dbReference type="SUPFAM" id="SSF49313">
    <property type="entry name" value="Cadherin-like"/>
    <property type="match status" value="1"/>
</dbReference>
<dbReference type="GO" id="GO:0005509">
    <property type="term" value="F:calcium ion binding"/>
    <property type="evidence" value="ECO:0007669"/>
    <property type="project" value="InterPro"/>
</dbReference>